<gene>
    <name evidence="1" type="ORF">FAA97_01250</name>
</gene>
<comment type="caution">
    <text evidence="1">The sequence shown here is derived from an EMBL/GenBank/DDBJ whole genome shotgun (WGS) entry which is preliminary data.</text>
</comment>
<dbReference type="Proteomes" id="UP000308828">
    <property type="component" value="Unassembled WGS sequence"/>
</dbReference>
<accession>A0A4S8P4E3</accession>
<dbReference type="RefSeq" id="WP_136596716.1">
    <property type="nucleotide sequence ID" value="NZ_STGV01000001.1"/>
</dbReference>
<proteinExistence type="predicted"/>
<organism evidence="1 2">
    <name type="scientific">Peteryoungia ipomoeae</name>
    <dbReference type="NCBI Taxonomy" id="1210932"/>
    <lineage>
        <taxon>Bacteria</taxon>
        <taxon>Pseudomonadati</taxon>
        <taxon>Pseudomonadota</taxon>
        <taxon>Alphaproteobacteria</taxon>
        <taxon>Hyphomicrobiales</taxon>
        <taxon>Rhizobiaceae</taxon>
        <taxon>Peteryoungia</taxon>
    </lineage>
</organism>
<evidence type="ECO:0000313" key="2">
    <source>
        <dbReference type="Proteomes" id="UP000308828"/>
    </source>
</evidence>
<keyword evidence="2" id="KW-1185">Reference proteome</keyword>
<dbReference type="OrthoDB" id="8083007at2"/>
<protein>
    <submittedName>
        <fullName evidence="1">Uncharacterized protein</fullName>
    </submittedName>
</protein>
<dbReference type="Pfam" id="PF19551">
    <property type="entry name" value="DUF6074"/>
    <property type="match status" value="1"/>
</dbReference>
<dbReference type="InterPro" id="IPR045720">
    <property type="entry name" value="DUF6074"/>
</dbReference>
<dbReference type="EMBL" id="STGV01000001">
    <property type="protein sequence ID" value="THV24868.1"/>
    <property type="molecule type" value="Genomic_DNA"/>
</dbReference>
<evidence type="ECO:0000313" key="1">
    <source>
        <dbReference type="EMBL" id="THV24868.1"/>
    </source>
</evidence>
<dbReference type="AlphaFoldDB" id="A0A4S8P4E3"/>
<sequence length="87" mass="9808">MTGQTVSKIAFFPLASRRHLVRRSAVELDKLNGRAADTYWKKTCRALGQELLSLGCPEETMRAEVMEFQNAVQWELVWLHGSDAAEG</sequence>
<reference evidence="1 2" key="1">
    <citation type="submission" date="2019-04" db="EMBL/GenBank/DDBJ databases">
        <title>Genome sequence of strain shin9-1.</title>
        <authorList>
            <person name="Gao J."/>
            <person name="Sun J."/>
        </authorList>
    </citation>
    <scope>NUCLEOTIDE SEQUENCE [LARGE SCALE GENOMIC DNA]</scope>
    <source>
        <strain evidence="2">shin9-1</strain>
    </source>
</reference>
<name>A0A4S8P4E3_9HYPH</name>